<dbReference type="Pfam" id="PF08498">
    <property type="entry name" value="Sterol_MT_C"/>
    <property type="match status" value="2"/>
</dbReference>
<dbReference type="EMBL" id="JACAZH010000006">
    <property type="protein sequence ID" value="KAF7366510.1"/>
    <property type="molecule type" value="Genomic_DNA"/>
</dbReference>
<evidence type="ECO:0000313" key="5">
    <source>
        <dbReference type="EMBL" id="KAF7366510.1"/>
    </source>
</evidence>
<dbReference type="SUPFAM" id="SSF53335">
    <property type="entry name" value="S-adenosyl-L-methionine-dependent methyltransferases"/>
    <property type="match status" value="2"/>
</dbReference>
<evidence type="ECO:0000256" key="2">
    <source>
        <dbReference type="ARBA" id="ARBA00038188"/>
    </source>
</evidence>
<name>A0A8H6YSS4_9AGAR</name>
<dbReference type="Gene3D" id="3.40.50.150">
    <property type="entry name" value="Vaccinia Virus protein VP39"/>
    <property type="match status" value="2"/>
</dbReference>
<dbReference type="Pfam" id="PF13847">
    <property type="entry name" value="Methyltransf_31"/>
    <property type="match status" value="2"/>
</dbReference>
<dbReference type="InterPro" id="IPR030384">
    <property type="entry name" value="MeTrfase_SMT"/>
</dbReference>
<keyword evidence="3" id="KW-0949">S-adenosyl-L-methionine</keyword>
<dbReference type="InterPro" id="IPR050447">
    <property type="entry name" value="Erg6_SMT_methyltransf"/>
</dbReference>
<feature type="domain" description="SAM-dependent methyltransferase Erg6/SMT-type" evidence="4">
    <location>
        <begin position="51"/>
        <end position="348"/>
    </location>
</feature>
<evidence type="ECO:0000256" key="3">
    <source>
        <dbReference type="PROSITE-ProRule" id="PRU01022"/>
    </source>
</evidence>
<dbReference type="PROSITE" id="PS51685">
    <property type="entry name" value="SAM_MT_ERG6_SMT"/>
    <property type="match status" value="2"/>
</dbReference>
<dbReference type="CDD" id="cd02440">
    <property type="entry name" value="AdoMet_MTases"/>
    <property type="match status" value="2"/>
</dbReference>
<dbReference type="InterPro" id="IPR029063">
    <property type="entry name" value="SAM-dependent_MTases_sf"/>
</dbReference>
<dbReference type="InterPro" id="IPR013705">
    <property type="entry name" value="Sterol_MeTrfase_C"/>
</dbReference>
<dbReference type="GO" id="GO:0003838">
    <property type="term" value="F:sterol 24-C-methyltransferase activity"/>
    <property type="evidence" value="ECO:0007669"/>
    <property type="project" value="TreeGrafter"/>
</dbReference>
<feature type="domain" description="SAM-dependent methyltransferase Erg6/SMT-type" evidence="4">
    <location>
        <begin position="389"/>
        <end position="686"/>
    </location>
</feature>
<reference evidence="5" key="1">
    <citation type="submission" date="2020-05" db="EMBL/GenBank/DDBJ databases">
        <title>Mycena genomes resolve the evolution of fungal bioluminescence.</title>
        <authorList>
            <person name="Tsai I.J."/>
        </authorList>
    </citation>
    <scope>NUCLEOTIDE SEQUENCE</scope>
    <source>
        <strain evidence="5">160909Yilan</strain>
    </source>
</reference>
<dbReference type="Proteomes" id="UP000623467">
    <property type="component" value="Unassembled WGS sequence"/>
</dbReference>
<dbReference type="GO" id="GO:0006696">
    <property type="term" value="P:ergosterol biosynthetic process"/>
    <property type="evidence" value="ECO:0007669"/>
    <property type="project" value="TreeGrafter"/>
</dbReference>
<gene>
    <name evidence="5" type="ORF">MSAN_00908200</name>
</gene>
<comment type="caution">
    <text evidence="5">The sequence shown here is derived from an EMBL/GenBank/DDBJ whole genome shotgun (WGS) entry which is preliminary data.</text>
</comment>
<sequence>MSENSYNDMADGRKRDRLVNYSTHWNKDLSKEDSTNTEARVDGYKDVVAGFYDAVTQLYEYSWGDSFHFCRFFKGESFAAAQARHEHYLASQIGLRPGMRVLDVGCGVGGPARTIARFADVQVTGISINEFQVQRARKYTQAAGLDDHITFVQGDFTKLTEKFPENYFDAVYAIDATVHAPTWESVYGPIFKVLKPGGKFGVYEWCMTDRWDASNPDHVKLQHEIEYGNGIPEMRSIHTVRPALESVGFEIVHEEDLAERNDKIRWHYPLEGNLSEAQTVGDYVRVWRLSRVGIFLTHMAVQAMESLGIMPAGMRQAARVLHVAATSLIASGKSKLRGSWNFIVGLPSLLLILISDPLPSFNFKNDLSKEDSKNTEARVGGYTEVVNGFYDAVTQLYEYSWGDSFHFCRFFKGESFAAAQARHEHYLASQIGLRPGMRVLDVGCGVGGPARTIARFADVQVTGVTINEFQVQRARKYTQAAGLDDHITFVQGDFTKLTEKFPENYFDAVYAIEATVHAPTWESVYGQIFKVLKPGGKFGVYEWCMTDRWDASNPDHVKLQHEIEYGNGIPEMRPMNTIRPALESVGFEVVHEEDLAERNDKIRWYYPLEGNLSEAQTVGDYVRVWRLSRIGIFLTHMAVQAMESLGIMPAGMRQAARVLHVAATSLIATGKTKLFTPMYLVVSKKPASS</sequence>
<comment type="similarity">
    <text evidence="2 3">Belongs to the class I-like SAM-binding methyltransferase superfamily. Erg6/SMT family.</text>
</comment>
<keyword evidence="6" id="KW-1185">Reference proteome</keyword>
<dbReference type="AlphaFoldDB" id="A0A8H6YSS4"/>
<proteinExistence type="inferred from homology"/>
<keyword evidence="1 3" id="KW-0808">Transferase</keyword>
<dbReference type="GO" id="GO:0032259">
    <property type="term" value="P:methylation"/>
    <property type="evidence" value="ECO:0007669"/>
    <property type="project" value="UniProtKB-KW"/>
</dbReference>
<evidence type="ECO:0000256" key="1">
    <source>
        <dbReference type="ARBA" id="ARBA00022679"/>
    </source>
</evidence>
<evidence type="ECO:0000259" key="4">
    <source>
        <dbReference type="PROSITE" id="PS51685"/>
    </source>
</evidence>
<accession>A0A8H6YSS4</accession>
<dbReference type="PANTHER" id="PTHR44068">
    <property type="entry name" value="ZGC:194242"/>
    <property type="match status" value="1"/>
</dbReference>
<dbReference type="InterPro" id="IPR025714">
    <property type="entry name" value="Methyltranfer_dom"/>
</dbReference>
<protein>
    <submittedName>
        <fullName evidence="5">Delta-sterol C-methyltransferase</fullName>
    </submittedName>
</protein>
<dbReference type="GO" id="GO:0005783">
    <property type="term" value="C:endoplasmic reticulum"/>
    <property type="evidence" value="ECO:0007669"/>
    <property type="project" value="TreeGrafter"/>
</dbReference>
<dbReference type="OrthoDB" id="4310724at2759"/>
<organism evidence="5 6">
    <name type="scientific">Mycena sanguinolenta</name>
    <dbReference type="NCBI Taxonomy" id="230812"/>
    <lineage>
        <taxon>Eukaryota</taxon>
        <taxon>Fungi</taxon>
        <taxon>Dikarya</taxon>
        <taxon>Basidiomycota</taxon>
        <taxon>Agaricomycotina</taxon>
        <taxon>Agaricomycetes</taxon>
        <taxon>Agaricomycetidae</taxon>
        <taxon>Agaricales</taxon>
        <taxon>Marasmiineae</taxon>
        <taxon>Mycenaceae</taxon>
        <taxon>Mycena</taxon>
    </lineage>
</organism>
<evidence type="ECO:0000313" key="6">
    <source>
        <dbReference type="Proteomes" id="UP000623467"/>
    </source>
</evidence>
<dbReference type="PANTHER" id="PTHR44068:SF1">
    <property type="entry name" value="HYPOTHETICAL LOC100005854"/>
    <property type="match status" value="1"/>
</dbReference>
<keyword evidence="3 5" id="KW-0489">Methyltransferase</keyword>